<name>A0A0R2BEH0_SECCO</name>
<dbReference type="Pfam" id="PF01202">
    <property type="entry name" value="SKI"/>
    <property type="match status" value="1"/>
</dbReference>
<dbReference type="GO" id="GO:0008652">
    <property type="term" value="P:amino acid biosynthetic process"/>
    <property type="evidence" value="ECO:0007669"/>
    <property type="project" value="UniProtKB-KW"/>
</dbReference>
<dbReference type="InterPro" id="IPR027417">
    <property type="entry name" value="P-loop_NTPase"/>
</dbReference>
<keyword evidence="5 7" id="KW-0067">ATP-binding</keyword>
<dbReference type="Gene3D" id="3.40.50.300">
    <property type="entry name" value="P-loop containing nucleotide triphosphate hydrolases"/>
    <property type="match status" value="1"/>
</dbReference>
<comment type="caution">
    <text evidence="7">Lacks conserved residue(s) required for the propagation of feature annotation.</text>
</comment>
<dbReference type="UniPathway" id="UPA00053">
    <property type="reaction ID" value="UER00088"/>
</dbReference>
<dbReference type="PRINTS" id="PR01100">
    <property type="entry name" value="SHIKIMTKNASE"/>
</dbReference>
<feature type="binding site" evidence="7">
    <location>
        <position position="117"/>
    </location>
    <ligand>
        <name>ATP</name>
        <dbReference type="ChEBI" id="CHEBI:30616"/>
    </ligand>
</feature>
<feature type="binding site" evidence="7">
    <location>
        <position position="135"/>
    </location>
    <ligand>
        <name>substrate</name>
    </ligand>
</feature>
<comment type="function">
    <text evidence="7">Catalyzes the specific phosphorylation of the 3-hydroxyl group of shikimic acid using ATP as a cosubstrate.</text>
</comment>
<keyword evidence="6 7" id="KW-0057">Aromatic amino acid biosynthesis</keyword>
<comment type="cofactor">
    <cofactor evidence="7">
        <name>Mg(2+)</name>
        <dbReference type="ChEBI" id="CHEBI:18420"/>
    </cofactor>
    <text evidence="7">Binds 1 Mg(2+) ion per subunit.</text>
</comment>
<dbReference type="GO" id="GO:0000287">
    <property type="term" value="F:magnesium ion binding"/>
    <property type="evidence" value="ECO:0007669"/>
    <property type="project" value="UniProtKB-UniRule"/>
</dbReference>
<dbReference type="GO" id="GO:0009423">
    <property type="term" value="P:chorismate biosynthetic process"/>
    <property type="evidence" value="ECO:0007669"/>
    <property type="project" value="UniProtKB-UniRule"/>
</dbReference>
<evidence type="ECO:0000313" key="9">
    <source>
        <dbReference type="Proteomes" id="UP000051845"/>
    </source>
</evidence>
<dbReference type="GO" id="GO:0009073">
    <property type="term" value="P:aromatic amino acid family biosynthetic process"/>
    <property type="evidence" value="ECO:0007669"/>
    <property type="project" value="UniProtKB-KW"/>
</dbReference>
<dbReference type="EMBL" id="AYYR01000009">
    <property type="protein sequence ID" value="KRM77511.1"/>
    <property type="molecule type" value="Genomic_DNA"/>
</dbReference>
<dbReference type="STRING" id="33960.TY91_00960"/>
<organism evidence="8 9">
    <name type="scientific">Secundilactobacillus collinoides DSM 20515 = JCM 1123</name>
    <dbReference type="NCBI Taxonomy" id="1423733"/>
    <lineage>
        <taxon>Bacteria</taxon>
        <taxon>Bacillati</taxon>
        <taxon>Bacillota</taxon>
        <taxon>Bacilli</taxon>
        <taxon>Lactobacillales</taxon>
        <taxon>Lactobacillaceae</taxon>
        <taxon>Secundilactobacillus</taxon>
    </lineage>
</organism>
<evidence type="ECO:0000256" key="6">
    <source>
        <dbReference type="ARBA" id="ARBA00023141"/>
    </source>
</evidence>
<gene>
    <name evidence="7" type="primary">aroK</name>
    <name evidence="8" type="ORF">FC82_GL002866</name>
</gene>
<keyword evidence="3 7" id="KW-0547">Nucleotide-binding</keyword>
<keyword evidence="2 7" id="KW-0808">Transferase</keyword>
<dbReference type="GO" id="GO:0005829">
    <property type="term" value="C:cytosol"/>
    <property type="evidence" value="ECO:0007669"/>
    <property type="project" value="TreeGrafter"/>
</dbReference>
<comment type="pathway">
    <text evidence="7">Metabolic intermediate biosynthesis; chorismate biosynthesis; chorismate from D-erythrose 4-phosphate and phosphoenolpyruvate: step 5/7.</text>
</comment>
<dbReference type="AlphaFoldDB" id="A0A0R2BEH0"/>
<dbReference type="GO" id="GO:0005524">
    <property type="term" value="F:ATP binding"/>
    <property type="evidence" value="ECO:0007669"/>
    <property type="project" value="UniProtKB-UniRule"/>
</dbReference>
<evidence type="ECO:0000313" key="8">
    <source>
        <dbReference type="EMBL" id="KRM77511.1"/>
    </source>
</evidence>
<keyword evidence="7" id="KW-0963">Cytoplasm</keyword>
<dbReference type="PANTHER" id="PTHR21087">
    <property type="entry name" value="SHIKIMATE KINASE"/>
    <property type="match status" value="1"/>
</dbReference>
<proteinExistence type="inferred from homology"/>
<keyword evidence="7" id="KW-0460">Magnesium</keyword>
<comment type="similarity">
    <text evidence="7">Belongs to the shikimate kinase family.</text>
</comment>
<feature type="binding site" evidence="7">
    <location>
        <position position="32"/>
    </location>
    <ligand>
        <name>substrate</name>
    </ligand>
</feature>
<dbReference type="InterPro" id="IPR031322">
    <property type="entry name" value="Shikimate/glucono_kinase"/>
</dbReference>
<evidence type="ECO:0000256" key="4">
    <source>
        <dbReference type="ARBA" id="ARBA00022777"/>
    </source>
</evidence>
<feature type="binding site" evidence="7">
    <location>
        <begin position="10"/>
        <end position="15"/>
    </location>
    <ligand>
        <name>ATP</name>
        <dbReference type="ChEBI" id="CHEBI:30616"/>
    </ligand>
</feature>
<protein>
    <recommendedName>
        <fullName evidence="7">Shikimate kinase</fullName>
        <shortName evidence="7">SK</shortName>
        <ecNumber evidence="7">2.7.1.71</ecNumber>
    </recommendedName>
</protein>
<evidence type="ECO:0000256" key="2">
    <source>
        <dbReference type="ARBA" id="ARBA00022679"/>
    </source>
</evidence>
<accession>A0A0R2BEH0</accession>
<comment type="subcellular location">
    <subcellularLocation>
        <location evidence="7">Cytoplasm</location>
    </subcellularLocation>
</comment>
<comment type="catalytic activity">
    <reaction evidence="7">
        <text>shikimate + ATP = 3-phosphoshikimate + ADP + H(+)</text>
        <dbReference type="Rhea" id="RHEA:13121"/>
        <dbReference type="ChEBI" id="CHEBI:15378"/>
        <dbReference type="ChEBI" id="CHEBI:30616"/>
        <dbReference type="ChEBI" id="CHEBI:36208"/>
        <dbReference type="ChEBI" id="CHEBI:145989"/>
        <dbReference type="ChEBI" id="CHEBI:456216"/>
        <dbReference type="EC" id="2.7.1.71"/>
    </reaction>
</comment>
<sequence>MKAILVGFMGSGKTTVGQLLADELHTEHSDLDDLIVQHAGKSIPEIFDQDGEFAFRRMEHDVLADAMKNTQGILSTGGGTPIQESNFNLLRASDVPVILLNVKPETVLARIGGADGRPVIKKVGIDGIAGLKAQRDPHYHSVSDVEIETDNLTPEEVVAAICRFHQFELDDQADII</sequence>
<feature type="binding site" evidence="7">
    <location>
        <position position="56"/>
    </location>
    <ligand>
        <name>substrate</name>
    </ligand>
</feature>
<dbReference type="PATRIC" id="fig|1423733.4.peg.2992"/>
<comment type="caution">
    <text evidence="8">The sequence shown here is derived from an EMBL/GenBank/DDBJ whole genome shotgun (WGS) entry which is preliminary data.</text>
</comment>
<dbReference type="HAMAP" id="MF_00109">
    <property type="entry name" value="Shikimate_kinase"/>
    <property type="match status" value="1"/>
</dbReference>
<feature type="binding site" evidence="7">
    <location>
        <position position="14"/>
    </location>
    <ligand>
        <name>Mg(2+)</name>
        <dbReference type="ChEBI" id="CHEBI:18420"/>
    </ligand>
</feature>
<reference evidence="8 9" key="1">
    <citation type="journal article" date="2015" name="Genome Announc.">
        <title>Expanding the biotechnology potential of lactobacilli through comparative genomics of 213 strains and associated genera.</title>
        <authorList>
            <person name="Sun Z."/>
            <person name="Harris H.M."/>
            <person name="McCann A."/>
            <person name="Guo C."/>
            <person name="Argimon S."/>
            <person name="Zhang W."/>
            <person name="Yang X."/>
            <person name="Jeffery I.B."/>
            <person name="Cooney J.C."/>
            <person name="Kagawa T.F."/>
            <person name="Liu W."/>
            <person name="Song Y."/>
            <person name="Salvetti E."/>
            <person name="Wrobel A."/>
            <person name="Rasinkangas P."/>
            <person name="Parkhill J."/>
            <person name="Rea M.C."/>
            <person name="O'Sullivan O."/>
            <person name="Ritari J."/>
            <person name="Douillard F.P."/>
            <person name="Paul Ross R."/>
            <person name="Yang R."/>
            <person name="Briner A.E."/>
            <person name="Felis G.E."/>
            <person name="de Vos W.M."/>
            <person name="Barrangou R."/>
            <person name="Klaenhammer T.R."/>
            <person name="Caufield P.W."/>
            <person name="Cui Y."/>
            <person name="Zhang H."/>
            <person name="O'Toole P.W."/>
        </authorList>
    </citation>
    <scope>NUCLEOTIDE SEQUENCE [LARGE SCALE GENOMIC DNA]</scope>
    <source>
        <strain evidence="8 9">DSM 20515</strain>
    </source>
</reference>
<dbReference type="PANTHER" id="PTHR21087:SF16">
    <property type="entry name" value="SHIKIMATE KINASE 1, CHLOROPLASTIC"/>
    <property type="match status" value="1"/>
</dbReference>
<dbReference type="RefSeq" id="WP_054759266.1">
    <property type="nucleotide sequence ID" value="NZ_AYYR01000009.1"/>
</dbReference>
<dbReference type="EC" id="2.7.1.71" evidence="7"/>
<keyword evidence="1 7" id="KW-0028">Amino-acid biosynthesis</keyword>
<comment type="subunit">
    <text evidence="7">Monomer.</text>
</comment>
<dbReference type="SUPFAM" id="SSF52540">
    <property type="entry name" value="P-loop containing nucleoside triphosphate hydrolases"/>
    <property type="match status" value="1"/>
</dbReference>
<feature type="binding site" evidence="7">
    <location>
        <position position="78"/>
    </location>
    <ligand>
        <name>substrate</name>
    </ligand>
</feature>
<evidence type="ECO:0000256" key="7">
    <source>
        <dbReference type="HAMAP-Rule" id="MF_00109"/>
    </source>
</evidence>
<keyword evidence="7" id="KW-0479">Metal-binding</keyword>
<keyword evidence="4 7" id="KW-0418">Kinase</keyword>
<dbReference type="Proteomes" id="UP000051845">
    <property type="component" value="Unassembled WGS sequence"/>
</dbReference>
<dbReference type="GO" id="GO:0004765">
    <property type="term" value="F:shikimate kinase activity"/>
    <property type="evidence" value="ECO:0007669"/>
    <property type="project" value="UniProtKB-UniRule"/>
</dbReference>
<dbReference type="CDD" id="cd00464">
    <property type="entry name" value="SK"/>
    <property type="match status" value="1"/>
</dbReference>
<dbReference type="InterPro" id="IPR000623">
    <property type="entry name" value="Shikimate_kinase/TSH1"/>
</dbReference>
<evidence type="ECO:0000256" key="5">
    <source>
        <dbReference type="ARBA" id="ARBA00022840"/>
    </source>
</evidence>
<evidence type="ECO:0000256" key="1">
    <source>
        <dbReference type="ARBA" id="ARBA00022605"/>
    </source>
</evidence>
<evidence type="ECO:0000256" key="3">
    <source>
        <dbReference type="ARBA" id="ARBA00022741"/>
    </source>
</evidence>